<dbReference type="Pfam" id="PF07973">
    <property type="entry name" value="tRNA_SAD"/>
    <property type="match status" value="1"/>
</dbReference>
<feature type="domain" description="Aminoacyl-transfer RNA synthetases class-II family profile" evidence="15">
    <location>
        <begin position="262"/>
        <end position="528"/>
    </location>
</feature>
<dbReference type="SUPFAM" id="SSF55186">
    <property type="entry name" value="ThrRS/AlaRS common domain"/>
    <property type="match status" value="1"/>
</dbReference>
<dbReference type="PROSITE" id="PS51880">
    <property type="entry name" value="TGS"/>
    <property type="match status" value="1"/>
</dbReference>
<evidence type="ECO:0000256" key="7">
    <source>
        <dbReference type="ARBA" id="ARBA00022741"/>
    </source>
</evidence>
<keyword evidence="18" id="KW-1185">Reference proteome</keyword>
<evidence type="ECO:0000256" key="13">
    <source>
        <dbReference type="ARBA" id="ARBA00049515"/>
    </source>
</evidence>
<gene>
    <name evidence="14 17" type="primary">thrS</name>
    <name evidence="17" type="ORF">H1011_01620</name>
</gene>
<dbReference type="InterPro" id="IPR036621">
    <property type="entry name" value="Anticodon-bd_dom_sf"/>
</dbReference>
<dbReference type="GO" id="GO:0000049">
    <property type="term" value="F:tRNA binding"/>
    <property type="evidence" value="ECO:0007669"/>
    <property type="project" value="UniProtKB-KW"/>
</dbReference>
<keyword evidence="4 14" id="KW-0820">tRNA-binding</keyword>
<keyword evidence="12 14" id="KW-0030">Aminoacyl-tRNA synthetase</keyword>
<keyword evidence="10 14" id="KW-0694">RNA-binding</keyword>
<dbReference type="EMBL" id="DVAD01000009">
    <property type="protein sequence ID" value="HIJ99506.1"/>
    <property type="molecule type" value="Genomic_DNA"/>
</dbReference>
<keyword evidence="11 14" id="KW-0648">Protein biosynthesis</keyword>
<dbReference type="FunFam" id="3.30.980.10:FF:000005">
    <property type="entry name" value="Threonyl-tRNA synthetase, mitochondrial"/>
    <property type="match status" value="1"/>
</dbReference>
<evidence type="ECO:0000256" key="4">
    <source>
        <dbReference type="ARBA" id="ARBA00022555"/>
    </source>
</evidence>
<feature type="domain" description="TGS" evidence="16">
    <location>
        <begin position="1"/>
        <end position="60"/>
    </location>
</feature>
<evidence type="ECO:0000259" key="15">
    <source>
        <dbReference type="PROSITE" id="PS50862"/>
    </source>
</evidence>
<evidence type="ECO:0000256" key="2">
    <source>
        <dbReference type="ARBA" id="ARBA00008226"/>
    </source>
</evidence>
<evidence type="ECO:0000256" key="8">
    <source>
        <dbReference type="ARBA" id="ARBA00022833"/>
    </source>
</evidence>
<dbReference type="InterPro" id="IPR004095">
    <property type="entry name" value="TGS"/>
</dbReference>
<evidence type="ECO:0000256" key="9">
    <source>
        <dbReference type="ARBA" id="ARBA00022840"/>
    </source>
</evidence>
<dbReference type="EC" id="6.1.1.3" evidence="14"/>
<keyword evidence="8 14" id="KW-0862">Zinc</keyword>
<dbReference type="AlphaFoldDB" id="A0A832UPQ3"/>
<keyword evidence="3 14" id="KW-0963">Cytoplasm</keyword>
<reference evidence="17 18" key="1">
    <citation type="journal article" name="Nat. Commun.">
        <title>Undinarchaeota illuminate DPANN phylogeny and the impact of gene transfer on archaeal evolution.</title>
        <authorList>
            <person name="Dombrowski N."/>
            <person name="Williams T.A."/>
            <person name="Sun J."/>
            <person name="Woodcroft B.J."/>
            <person name="Lee J.H."/>
            <person name="Minh B.Q."/>
            <person name="Rinke C."/>
            <person name="Spang A."/>
        </authorList>
    </citation>
    <scope>NUCLEOTIDE SEQUENCE [LARGE SCALE GENOMIC DNA]</scope>
    <source>
        <strain evidence="17">MAG_bin17</strain>
    </source>
</reference>
<dbReference type="InterPro" id="IPR002320">
    <property type="entry name" value="Thr-tRNA-ligase_IIa"/>
</dbReference>
<comment type="cofactor">
    <cofactor evidence="14">
        <name>Zn(2+)</name>
        <dbReference type="ChEBI" id="CHEBI:29105"/>
    </cofactor>
    <text evidence="14">Binds 1 zinc ion per subunit.</text>
</comment>
<comment type="caution">
    <text evidence="17">The sequence shown here is derived from an EMBL/GenBank/DDBJ whole genome shotgun (WGS) entry which is preliminary data.</text>
</comment>
<dbReference type="PROSITE" id="PS50862">
    <property type="entry name" value="AA_TRNA_LIGASE_II"/>
    <property type="match status" value="1"/>
</dbReference>
<dbReference type="GO" id="GO:0006435">
    <property type="term" value="P:threonyl-tRNA aminoacylation"/>
    <property type="evidence" value="ECO:0007669"/>
    <property type="project" value="UniProtKB-UniRule"/>
</dbReference>
<dbReference type="SUPFAM" id="SSF52954">
    <property type="entry name" value="Class II aaRS ABD-related"/>
    <property type="match status" value="1"/>
</dbReference>
<dbReference type="GO" id="GO:0002161">
    <property type="term" value="F:aminoacyl-tRNA deacylase activity"/>
    <property type="evidence" value="ECO:0007669"/>
    <property type="project" value="UniProtKB-ARBA"/>
</dbReference>
<evidence type="ECO:0000256" key="3">
    <source>
        <dbReference type="ARBA" id="ARBA00022490"/>
    </source>
</evidence>
<feature type="binding site" evidence="14">
    <location>
        <position position="505"/>
    </location>
    <ligand>
        <name>Zn(2+)</name>
        <dbReference type="ChEBI" id="CHEBI:29105"/>
        <note>catalytic</note>
    </ligand>
</feature>
<comment type="similarity">
    <text evidence="2 14">Belongs to the class-II aminoacyl-tRNA synthetase family.</text>
</comment>
<evidence type="ECO:0000259" key="16">
    <source>
        <dbReference type="PROSITE" id="PS51880"/>
    </source>
</evidence>
<dbReference type="InterPro" id="IPR004154">
    <property type="entry name" value="Anticodon-bd"/>
</dbReference>
<keyword evidence="9 14" id="KW-0067">ATP-binding</keyword>
<dbReference type="Proteomes" id="UP000604391">
    <property type="component" value="Unassembled WGS sequence"/>
</dbReference>
<dbReference type="CDD" id="cd01667">
    <property type="entry name" value="TGS_ThrRS"/>
    <property type="match status" value="1"/>
</dbReference>
<dbReference type="SUPFAM" id="SSF55681">
    <property type="entry name" value="Class II aaRS and biotin synthetases"/>
    <property type="match status" value="1"/>
</dbReference>
<dbReference type="Gene3D" id="3.30.54.20">
    <property type="match status" value="1"/>
</dbReference>
<organism evidence="17 18">
    <name type="scientific">Candidatus Undinarchaeum marinum</name>
    <dbReference type="NCBI Taxonomy" id="2756141"/>
    <lineage>
        <taxon>Archaea</taxon>
        <taxon>Candidatus Undinarchaeota</taxon>
        <taxon>Candidatus Undinarchaeia</taxon>
        <taxon>Candidatus Undinarchaeales</taxon>
        <taxon>Candidatus Undinarchaeaceae</taxon>
        <taxon>Candidatus Undinarchaeum</taxon>
    </lineage>
</organism>
<evidence type="ECO:0000256" key="1">
    <source>
        <dbReference type="ARBA" id="ARBA00004496"/>
    </source>
</evidence>
<keyword evidence="5 14" id="KW-0436">Ligase</keyword>
<dbReference type="GO" id="GO:0005524">
    <property type="term" value="F:ATP binding"/>
    <property type="evidence" value="ECO:0007669"/>
    <property type="project" value="UniProtKB-UniRule"/>
</dbReference>
<dbReference type="InterPro" id="IPR045864">
    <property type="entry name" value="aa-tRNA-synth_II/BPL/LPL"/>
</dbReference>
<dbReference type="FunFam" id="3.30.930.10:FF:000019">
    <property type="entry name" value="Threonine--tRNA ligase"/>
    <property type="match status" value="1"/>
</dbReference>
<dbReference type="Gene3D" id="3.30.980.10">
    <property type="entry name" value="Threonyl-trna Synthetase, Chain A, domain 2"/>
    <property type="match status" value="1"/>
</dbReference>
<dbReference type="PANTHER" id="PTHR11451">
    <property type="entry name" value="THREONINE-TRNA LIGASE"/>
    <property type="match status" value="1"/>
</dbReference>
<evidence type="ECO:0000256" key="12">
    <source>
        <dbReference type="ARBA" id="ARBA00023146"/>
    </source>
</evidence>
<dbReference type="SMART" id="SM00863">
    <property type="entry name" value="tRNA_SAD"/>
    <property type="match status" value="1"/>
</dbReference>
<comment type="subcellular location">
    <subcellularLocation>
        <location evidence="1 14">Cytoplasm</location>
    </subcellularLocation>
</comment>
<dbReference type="PRINTS" id="PR01047">
    <property type="entry name" value="TRNASYNTHTHR"/>
</dbReference>
<protein>
    <recommendedName>
        <fullName evidence="14">Threonine--tRNA ligase</fullName>
        <ecNumber evidence="14">6.1.1.3</ecNumber>
    </recommendedName>
    <alternativeName>
        <fullName evidence="14">Threonyl-tRNA synthetase</fullName>
        <shortName evidence="14">ThrRS</shortName>
    </alternativeName>
</protein>
<accession>A0A832UPQ3</accession>
<dbReference type="InterPro" id="IPR018163">
    <property type="entry name" value="Thr/Ala-tRNA-synth_IIc_edit"/>
</dbReference>
<dbReference type="InterPro" id="IPR033728">
    <property type="entry name" value="ThrRS_core"/>
</dbReference>
<feature type="binding site" evidence="14">
    <location>
        <position position="380"/>
    </location>
    <ligand>
        <name>Zn(2+)</name>
        <dbReference type="ChEBI" id="CHEBI:29105"/>
        <note>catalytic</note>
    </ligand>
</feature>
<dbReference type="InterPro" id="IPR002314">
    <property type="entry name" value="aa-tRNA-synt_IIb"/>
</dbReference>
<name>A0A832UPQ3_9ARCH</name>
<dbReference type="CDD" id="cd00860">
    <property type="entry name" value="ThrRS_anticodon"/>
    <property type="match status" value="1"/>
</dbReference>
<dbReference type="GO" id="GO:0046872">
    <property type="term" value="F:metal ion binding"/>
    <property type="evidence" value="ECO:0007669"/>
    <property type="project" value="UniProtKB-KW"/>
</dbReference>
<evidence type="ECO:0000256" key="10">
    <source>
        <dbReference type="ARBA" id="ARBA00022884"/>
    </source>
</evidence>
<dbReference type="HAMAP" id="MF_00184">
    <property type="entry name" value="Thr_tRNA_synth"/>
    <property type="match status" value="1"/>
</dbReference>
<dbReference type="CDD" id="cd00771">
    <property type="entry name" value="ThrRS_core"/>
    <property type="match status" value="1"/>
</dbReference>
<dbReference type="InterPro" id="IPR012947">
    <property type="entry name" value="tRNA_SAD"/>
</dbReference>
<feature type="binding site" evidence="14">
    <location>
        <position position="329"/>
    </location>
    <ligand>
        <name>Zn(2+)</name>
        <dbReference type="ChEBI" id="CHEBI:29105"/>
        <note>catalytic</note>
    </ligand>
</feature>
<evidence type="ECO:0000256" key="14">
    <source>
        <dbReference type="HAMAP-Rule" id="MF_00184"/>
    </source>
</evidence>
<comment type="subunit">
    <text evidence="14">Homodimer.</text>
</comment>
<dbReference type="InterPro" id="IPR012675">
    <property type="entry name" value="Beta-grasp_dom_sf"/>
</dbReference>
<dbReference type="SUPFAM" id="SSF81271">
    <property type="entry name" value="TGS-like"/>
    <property type="match status" value="1"/>
</dbReference>
<sequence>MKVSLPDGSKKEVRKGTTLGEFAYSIGPRLGKAAVVGSIDGEIRDLFEPIEKSASVVFFTFDSPEGREAFWHSTAHLMMHAIQRLHKNVKNTIGPAVENGFYYDFDSKYTFSESDFEAIEKEMQKIVKEDLEVERVIITRKKAEEFFKGNKYKLEILKEISGKTLQFYRQGEFMDLCRGGHVPRTGMLKAFKLTKIAGAYWRGDSKNTMLQRLYGISFPETKELKEYIKLQEKAEKRDHRKLGKRLDLFSFHEEGPGFPFFHPKGMVIYRELEKFLLDEKRKRGYHEVRTPQILDNKLWHQSGHWEHYKENMYLTEVDENEYAVKPMNCPGNTKIYSSRPRSYRELPLRLSEFGHVHRHELSGVLHGLMRVRAFTQDDNHTYVTPEQIESEITGILELVETIYKPFGFEYTIRLSTKPEKSLGSDELWERAEKALTNVLEKNKVSYSLNPGEGAFYGPKIDFVIRDSLGREWQTGTVQLDFQMPERFELEYIGEDNSPHRPVMIHLAILGSMERFMAVLTEHFGGAFPVWLSPVQAKIITVADRHNKYADMVSGMMLESGIRFEMDSRAERVEAKVRDATLEKVPYIITIGDKEVEGGTLAIRTRDGKVKFGVKAASFIKKLEKEIKDRS</sequence>
<dbReference type="GO" id="GO:0005737">
    <property type="term" value="C:cytoplasm"/>
    <property type="evidence" value="ECO:0007669"/>
    <property type="project" value="UniProtKB-SubCell"/>
</dbReference>
<keyword evidence="7 14" id="KW-0547">Nucleotide-binding</keyword>
<dbReference type="Pfam" id="PF02824">
    <property type="entry name" value="TGS"/>
    <property type="match status" value="1"/>
</dbReference>
<evidence type="ECO:0000256" key="6">
    <source>
        <dbReference type="ARBA" id="ARBA00022723"/>
    </source>
</evidence>
<dbReference type="PANTHER" id="PTHR11451:SF44">
    <property type="entry name" value="THREONINE--TRNA LIGASE, CHLOROPLASTIC_MITOCHONDRIAL 2"/>
    <property type="match status" value="1"/>
</dbReference>
<dbReference type="GO" id="GO:0004829">
    <property type="term" value="F:threonine-tRNA ligase activity"/>
    <property type="evidence" value="ECO:0007669"/>
    <property type="project" value="UniProtKB-UniRule"/>
</dbReference>
<dbReference type="Gene3D" id="3.10.20.30">
    <property type="match status" value="1"/>
</dbReference>
<dbReference type="InterPro" id="IPR047246">
    <property type="entry name" value="ThrRS_anticodon"/>
</dbReference>
<evidence type="ECO:0000313" key="17">
    <source>
        <dbReference type="EMBL" id="HIJ99506.1"/>
    </source>
</evidence>
<dbReference type="InterPro" id="IPR006195">
    <property type="entry name" value="aa-tRNA-synth_II"/>
</dbReference>
<dbReference type="Pfam" id="PF00587">
    <property type="entry name" value="tRNA-synt_2b"/>
    <property type="match status" value="1"/>
</dbReference>
<evidence type="ECO:0000313" key="18">
    <source>
        <dbReference type="Proteomes" id="UP000604391"/>
    </source>
</evidence>
<dbReference type="NCBIfam" id="TIGR00418">
    <property type="entry name" value="thrS"/>
    <property type="match status" value="1"/>
</dbReference>
<dbReference type="Gene3D" id="3.40.50.800">
    <property type="entry name" value="Anticodon-binding domain"/>
    <property type="match status" value="1"/>
</dbReference>
<dbReference type="FunFam" id="3.40.50.800:FF:000001">
    <property type="entry name" value="Threonine--tRNA ligase"/>
    <property type="match status" value="1"/>
</dbReference>
<comment type="caution">
    <text evidence="14">Lacks conserved residue(s) required for the propagation of feature annotation.</text>
</comment>
<proteinExistence type="inferred from homology"/>
<evidence type="ECO:0000256" key="11">
    <source>
        <dbReference type="ARBA" id="ARBA00022917"/>
    </source>
</evidence>
<comment type="catalytic activity">
    <reaction evidence="13 14">
        <text>tRNA(Thr) + L-threonine + ATP = L-threonyl-tRNA(Thr) + AMP + diphosphate + H(+)</text>
        <dbReference type="Rhea" id="RHEA:24624"/>
        <dbReference type="Rhea" id="RHEA-COMP:9670"/>
        <dbReference type="Rhea" id="RHEA-COMP:9704"/>
        <dbReference type="ChEBI" id="CHEBI:15378"/>
        <dbReference type="ChEBI" id="CHEBI:30616"/>
        <dbReference type="ChEBI" id="CHEBI:33019"/>
        <dbReference type="ChEBI" id="CHEBI:57926"/>
        <dbReference type="ChEBI" id="CHEBI:78442"/>
        <dbReference type="ChEBI" id="CHEBI:78534"/>
        <dbReference type="ChEBI" id="CHEBI:456215"/>
        <dbReference type="EC" id="6.1.1.3"/>
    </reaction>
</comment>
<dbReference type="InterPro" id="IPR012676">
    <property type="entry name" value="TGS-like"/>
</dbReference>
<dbReference type="Gene3D" id="3.30.930.10">
    <property type="entry name" value="Bira Bifunctional Protein, Domain 2"/>
    <property type="match status" value="1"/>
</dbReference>
<evidence type="ECO:0000256" key="5">
    <source>
        <dbReference type="ARBA" id="ARBA00022598"/>
    </source>
</evidence>
<dbReference type="Pfam" id="PF03129">
    <property type="entry name" value="HGTP_anticodon"/>
    <property type="match status" value="1"/>
</dbReference>
<keyword evidence="6 14" id="KW-0479">Metal-binding</keyword>